<name>A0A7S4ECM8_9STRA</name>
<evidence type="ECO:0000313" key="2">
    <source>
        <dbReference type="EMBL" id="CAE0703719.1"/>
    </source>
</evidence>
<reference evidence="2" key="1">
    <citation type="submission" date="2021-01" db="EMBL/GenBank/DDBJ databases">
        <authorList>
            <person name="Corre E."/>
            <person name="Pelletier E."/>
            <person name="Niang G."/>
            <person name="Scheremetjew M."/>
            <person name="Finn R."/>
            <person name="Kale V."/>
            <person name="Holt S."/>
            <person name="Cochrane G."/>
            <person name="Meng A."/>
            <person name="Brown T."/>
            <person name="Cohen L."/>
        </authorList>
    </citation>
    <scope>NUCLEOTIDE SEQUENCE</scope>
    <source>
        <strain evidence="2">CCMP1756</strain>
    </source>
</reference>
<dbReference type="EMBL" id="HBIW01022212">
    <property type="protein sequence ID" value="CAE0703719.1"/>
    <property type="molecule type" value="Transcribed_RNA"/>
</dbReference>
<sequence length="163" mass="17568">MHAYRRRSCSTSTGAWSDDDELVSINSGGALEKFESSFVFEAEASTPGGLPLRRSPRKLKRPANPVARALLRVDDDDDDRSFAPIEDPAPDALTKKRKSAATPARKPSRRVKEKAVPPPAPSTLSTQVADLAIDDDRPLALRRPPRLSALPAPPSPNANPLGV</sequence>
<gene>
    <name evidence="2" type="ORF">PCAL00307_LOCUS19166</name>
</gene>
<accession>A0A7S4ECM8</accession>
<feature type="region of interest" description="Disordered" evidence="1">
    <location>
        <begin position="1"/>
        <end position="21"/>
    </location>
</feature>
<evidence type="ECO:0000256" key="1">
    <source>
        <dbReference type="SAM" id="MobiDB-lite"/>
    </source>
</evidence>
<proteinExistence type="predicted"/>
<protein>
    <submittedName>
        <fullName evidence="2">Uncharacterized protein</fullName>
    </submittedName>
</protein>
<organism evidence="2">
    <name type="scientific">Pelagomonas calceolata</name>
    <dbReference type="NCBI Taxonomy" id="35677"/>
    <lineage>
        <taxon>Eukaryota</taxon>
        <taxon>Sar</taxon>
        <taxon>Stramenopiles</taxon>
        <taxon>Ochrophyta</taxon>
        <taxon>Pelagophyceae</taxon>
        <taxon>Pelagomonadales</taxon>
        <taxon>Pelagomonadaceae</taxon>
        <taxon>Pelagomonas</taxon>
    </lineage>
</organism>
<dbReference type="AlphaFoldDB" id="A0A7S4ECM8"/>
<feature type="region of interest" description="Disordered" evidence="1">
    <location>
        <begin position="44"/>
        <end position="163"/>
    </location>
</feature>